<evidence type="ECO:0000256" key="1">
    <source>
        <dbReference type="SAM" id="SignalP"/>
    </source>
</evidence>
<dbReference type="EMBL" id="JACORT010000002">
    <property type="protein sequence ID" value="MBC5782587.1"/>
    <property type="molecule type" value="Genomic_DNA"/>
</dbReference>
<dbReference type="Proteomes" id="UP000608513">
    <property type="component" value="Unassembled WGS sequence"/>
</dbReference>
<evidence type="ECO:0000313" key="3">
    <source>
        <dbReference type="Proteomes" id="UP000608513"/>
    </source>
</evidence>
<dbReference type="RefSeq" id="WP_187075346.1">
    <property type="nucleotide sequence ID" value="NZ_JACORT010000002.1"/>
</dbReference>
<proteinExistence type="predicted"/>
<dbReference type="AlphaFoldDB" id="A0A923MRP0"/>
<feature type="chain" id="PRO_5037986291" evidence="1">
    <location>
        <begin position="22"/>
        <end position="113"/>
    </location>
</feature>
<accession>A0A923MRP0</accession>
<feature type="signal peptide" evidence="1">
    <location>
        <begin position="1"/>
        <end position="21"/>
    </location>
</feature>
<sequence length="113" mass="11413">MKKISLVAAGVLAAAAGLAQAQSVMLEGHNVVTTVAAEGQRTFWIDTPVMSGSVIPGSVAALSVDSTPVAVIHQDSVLAAAPVSSDTTILGAGPLLRMDPSMYTPPGLVFEGR</sequence>
<name>A0A923MRP0_9BURK</name>
<reference evidence="2" key="1">
    <citation type="submission" date="2020-08" db="EMBL/GenBank/DDBJ databases">
        <title>Ramlibacter sp. USB13 16S ribosomal RNA gene genome sequencing and assembly.</title>
        <authorList>
            <person name="Kang M."/>
        </authorList>
    </citation>
    <scope>NUCLEOTIDE SEQUENCE</scope>
    <source>
        <strain evidence="2">USB13</strain>
    </source>
</reference>
<protein>
    <submittedName>
        <fullName evidence="2">Uncharacterized protein</fullName>
    </submittedName>
</protein>
<gene>
    <name evidence="2" type="ORF">H8N03_06495</name>
</gene>
<keyword evidence="1" id="KW-0732">Signal</keyword>
<organism evidence="2 3">
    <name type="scientific">Ramlibacter cellulosilyticus</name>
    <dbReference type="NCBI Taxonomy" id="2764187"/>
    <lineage>
        <taxon>Bacteria</taxon>
        <taxon>Pseudomonadati</taxon>
        <taxon>Pseudomonadota</taxon>
        <taxon>Betaproteobacteria</taxon>
        <taxon>Burkholderiales</taxon>
        <taxon>Comamonadaceae</taxon>
        <taxon>Ramlibacter</taxon>
    </lineage>
</organism>
<evidence type="ECO:0000313" key="2">
    <source>
        <dbReference type="EMBL" id="MBC5782587.1"/>
    </source>
</evidence>
<comment type="caution">
    <text evidence="2">The sequence shown here is derived from an EMBL/GenBank/DDBJ whole genome shotgun (WGS) entry which is preliminary data.</text>
</comment>
<keyword evidence="3" id="KW-1185">Reference proteome</keyword>